<sequence length="427" mass="49258">MDSEPIFHSIPINKYDIAGDEERMNEMIENSIRYKTFNKNEVKYLYHSLIDNCIYFLKTSYESIYDSKTELSRQEYGIYIEDVIRKARITIPLLYGIMFYIKRFRQAVRKCPKIILGLNKGLTIKEPKDLKKVFIISAILSLKFFNDRVILNTEWTKFLEISTDEINLCENQFLKFINYNLHLNSKNYYVFINDYLSKFNSEPKTNNNNNNNNNNNTSHSIDKNLSSLSIQSKQDTINDNKINILINDTNPNTNNNVVSINGHGHGNNDSILNKLPTPVDPPSSIKLKSTSTINKNKTQNIFLSITPTPSNPHSLNESSKNTITNNNNDIFLSITPNSSTFTTTTNLLTPTKNNYSINNNNNNNCNLILQKNYRNSILPSPIHEDIQKKTQNISNNKSSNRYVYQSLHNHKFKPYGPNTTNIRLPIC</sequence>
<evidence type="ECO:0000256" key="1">
    <source>
        <dbReference type="SAM" id="MobiDB-lite"/>
    </source>
</evidence>
<evidence type="ECO:0008006" key="4">
    <source>
        <dbReference type="Google" id="ProtNLM"/>
    </source>
</evidence>
<dbReference type="Gene3D" id="1.10.472.10">
    <property type="entry name" value="Cyclin-like"/>
    <property type="match status" value="1"/>
</dbReference>
<gene>
    <name evidence="2" type="ORF">BCR32DRAFT_243300</name>
</gene>
<comment type="caution">
    <text evidence="2">The sequence shown here is derived from an EMBL/GenBank/DDBJ whole genome shotgun (WGS) entry which is preliminary data.</text>
</comment>
<reference evidence="2 3" key="1">
    <citation type="submission" date="2016-08" db="EMBL/GenBank/DDBJ databases">
        <title>A Parts List for Fungal Cellulosomes Revealed by Comparative Genomics.</title>
        <authorList>
            <consortium name="DOE Joint Genome Institute"/>
            <person name="Haitjema C.H."/>
            <person name="Gilmore S.P."/>
            <person name="Henske J.K."/>
            <person name="Solomon K.V."/>
            <person name="De Groot R."/>
            <person name="Kuo A."/>
            <person name="Mondo S.J."/>
            <person name="Salamov A.A."/>
            <person name="Labutti K."/>
            <person name="Zhao Z."/>
            <person name="Chiniquy J."/>
            <person name="Barry K."/>
            <person name="Brewer H.M."/>
            <person name="Purvine S.O."/>
            <person name="Wright A.T."/>
            <person name="Boxma B."/>
            <person name="Van Alen T."/>
            <person name="Hackstein J.H."/>
            <person name="Baker S.E."/>
            <person name="Grigoriev I.V."/>
            <person name="O'Malley M.A."/>
        </authorList>
    </citation>
    <scope>NUCLEOTIDE SEQUENCE [LARGE SCALE GENOMIC DNA]</scope>
    <source>
        <strain evidence="2 3">S4</strain>
    </source>
</reference>
<dbReference type="CDD" id="cd20557">
    <property type="entry name" value="CYCLIN_ScPCL1-like"/>
    <property type="match status" value="1"/>
</dbReference>
<evidence type="ECO:0000313" key="2">
    <source>
        <dbReference type="EMBL" id="ORX83532.1"/>
    </source>
</evidence>
<dbReference type="AlphaFoldDB" id="A0A1Y1XCX2"/>
<dbReference type="GO" id="GO:0005634">
    <property type="term" value="C:nucleus"/>
    <property type="evidence" value="ECO:0007669"/>
    <property type="project" value="TreeGrafter"/>
</dbReference>
<reference evidence="2 3" key="2">
    <citation type="submission" date="2016-08" db="EMBL/GenBank/DDBJ databases">
        <title>Pervasive Adenine N6-methylation of Active Genes in Fungi.</title>
        <authorList>
            <consortium name="DOE Joint Genome Institute"/>
            <person name="Mondo S.J."/>
            <person name="Dannebaum R.O."/>
            <person name="Kuo R.C."/>
            <person name="Labutti K."/>
            <person name="Haridas S."/>
            <person name="Kuo A."/>
            <person name="Salamov A."/>
            <person name="Ahrendt S.R."/>
            <person name="Lipzen A."/>
            <person name="Sullivan W."/>
            <person name="Andreopoulos W.B."/>
            <person name="Clum A."/>
            <person name="Lindquist E."/>
            <person name="Daum C."/>
            <person name="Ramamoorthy G.K."/>
            <person name="Gryganskyi A."/>
            <person name="Culley D."/>
            <person name="Magnuson J.K."/>
            <person name="James T.Y."/>
            <person name="O'Malley M.A."/>
            <person name="Stajich J.E."/>
            <person name="Spatafora J.W."/>
            <person name="Visel A."/>
            <person name="Grigoriev I.V."/>
        </authorList>
    </citation>
    <scope>NUCLEOTIDE SEQUENCE [LARGE SCALE GENOMIC DNA]</scope>
    <source>
        <strain evidence="2 3">S4</strain>
    </source>
</reference>
<name>A0A1Y1XCX2_9FUNG</name>
<dbReference type="OrthoDB" id="244495at2759"/>
<dbReference type="PANTHER" id="PTHR15615">
    <property type="match status" value="1"/>
</dbReference>
<feature type="region of interest" description="Disordered" evidence="1">
    <location>
        <begin position="203"/>
        <end position="222"/>
    </location>
</feature>
<organism evidence="2 3">
    <name type="scientific">Anaeromyces robustus</name>
    <dbReference type="NCBI Taxonomy" id="1754192"/>
    <lineage>
        <taxon>Eukaryota</taxon>
        <taxon>Fungi</taxon>
        <taxon>Fungi incertae sedis</taxon>
        <taxon>Chytridiomycota</taxon>
        <taxon>Chytridiomycota incertae sedis</taxon>
        <taxon>Neocallimastigomycetes</taxon>
        <taxon>Neocallimastigales</taxon>
        <taxon>Neocallimastigaceae</taxon>
        <taxon>Anaeromyces</taxon>
    </lineage>
</organism>
<feature type="compositionally biased region" description="Low complexity" evidence="1">
    <location>
        <begin position="206"/>
        <end position="216"/>
    </location>
</feature>
<accession>A0A1Y1XCX2</accession>
<dbReference type="PANTHER" id="PTHR15615:SF10">
    <property type="entry name" value="PHO85 CYCLIN-2-RELATED"/>
    <property type="match status" value="1"/>
</dbReference>
<evidence type="ECO:0000313" key="3">
    <source>
        <dbReference type="Proteomes" id="UP000193944"/>
    </source>
</evidence>
<protein>
    <recommendedName>
        <fullName evidence="4">Cyclin N-terminal domain-containing protein</fullName>
    </recommendedName>
</protein>
<dbReference type="InterPro" id="IPR013922">
    <property type="entry name" value="Cyclin_PHO80-like"/>
</dbReference>
<proteinExistence type="predicted"/>
<dbReference type="Proteomes" id="UP000193944">
    <property type="component" value="Unassembled WGS sequence"/>
</dbReference>
<dbReference type="GO" id="GO:0000307">
    <property type="term" value="C:cyclin-dependent protein kinase holoenzyme complex"/>
    <property type="evidence" value="ECO:0007669"/>
    <property type="project" value="TreeGrafter"/>
</dbReference>
<dbReference type="EMBL" id="MCFG01000071">
    <property type="protein sequence ID" value="ORX83532.1"/>
    <property type="molecule type" value="Genomic_DNA"/>
</dbReference>
<dbReference type="GO" id="GO:0019901">
    <property type="term" value="F:protein kinase binding"/>
    <property type="evidence" value="ECO:0007669"/>
    <property type="project" value="InterPro"/>
</dbReference>
<keyword evidence="3" id="KW-1185">Reference proteome</keyword>
<dbReference type="GO" id="GO:0016538">
    <property type="term" value="F:cyclin-dependent protein serine/threonine kinase regulator activity"/>
    <property type="evidence" value="ECO:0007669"/>
    <property type="project" value="TreeGrafter"/>
</dbReference>
<dbReference type="STRING" id="1754192.A0A1Y1XCX2"/>